<organism evidence="2 3">
    <name type="scientific">Mycena maculata</name>
    <dbReference type="NCBI Taxonomy" id="230809"/>
    <lineage>
        <taxon>Eukaryota</taxon>
        <taxon>Fungi</taxon>
        <taxon>Dikarya</taxon>
        <taxon>Basidiomycota</taxon>
        <taxon>Agaricomycotina</taxon>
        <taxon>Agaricomycetes</taxon>
        <taxon>Agaricomycetidae</taxon>
        <taxon>Agaricales</taxon>
        <taxon>Marasmiineae</taxon>
        <taxon>Mycenaceae</taxon>
        <taxon>Mycena</taxon>
    </lineage>
</organism>
<comment type="caution">
    <text evidence="2">The sequence shown here is derived from an EMBL/GenBank/DDBJ whole genome shotgun (WGS) entry which is preliminary data.</text>
</comment>
<keyword evidence="3" id="KW-1185">Reference proteome</keyword>
<evidence type="ECO:0000313" key="3">
    <source>
        <dbReference type="Proteomes" id="UP001215280"/>
    </source>
</evidence>
<feature type="region of interest" description="Disordered" evidence="1">
    <location>
        <begin position="34"/>
        <end position="53"/>
    </location>
</feature>
<dbReference type="EMBL" id="JARJLG010000283">
    <property type="protein sequence ID" value="KAJ7720120.1"/>
    <property type="molecule type" value="Genomic_DNA"/>
</dbReference>
<gene>
    <name evidence="2" type="ORF">DFH07DRAFT_308951</name>
</gene>
<name>A0AAD7HGA4_9AGAR</name>
<evidence type="ECO:0000256" key="1">
    <source>
        <dbReference type="SAM" id="MobiDB-lite"/>
    </source>
</evidence>
<proteinExistence type="predicted"/>
<protein>
    <submittedName>
        <fullName evidence="2">Uncharacterized protein</fullName>
    </submittedName>
</protein>
<sequence length="193" mass="21536">MENFGLSRPAKHEFSVNVYQSRAQSTLVILWSTSRNKRPESSPHSQPGPPRQLHADALAASRGRLYLRHRQVIPRPSFPLSWRVTVFRLPPDKRTTRPSLAGRRIPLLRPQAECLRFRCMPVPDPSPLFLAAEHDLRLPNGIPQAVTSRTPVLRRHLLREGCLSGEEMGQWCTPGGAGALRCRSCSSGCASCS</sequence>
<accession>A0AAD7HGA4</accession>
<dbReference type="Proteomes" id="UP001215280">
    <property type="component" value="Unassembled WGS sequence"/>
</dbReference>
<dbReference type="AlphaFoldDB" id="A0AAD7HGA4"/>
<reference evidence="2" key="1">
    <citation type="submission" date="2023-03" db="EMBL/GenBank/DDBJ databases">
        <title>Massive genome expansion in bonnet fungi (Mycena s.s.) driven by repeated elements and novel gene families across ecological guilds.</title>
        <authorList>
            <consortium name="Lawrence Berkeley National Laboratory"/>
            <person name="Harder C.B."/>
            <person name="Miyauchi S."/>
            <person name="Viragh M."/>
            <person name="Kuo A."/>
            <person name="Thoen E."/>
            <person name="Andreopoulos B."/>
            <person name="Lu D."/>
            <person name="Skrede I."/>
            <person name="Drula E."/>
            <person name="Henrissat B."/>
            <person name="Morin E."/>
            <person name="Kohler A."/>
            <person name="Barry K."/>
            <person name="LaButti K."/>
            <person name="Morin E."/>
            <person name="Salamov A."/>
            <person name="Lipzen A."/>
            <person name="Mereny Z."/>
            <person name="Hegedus B."/>
            <person name="Baldrian P."/>
            <person name="Stursova M."/>
            <person name="Weitz H."/>
            <person name="Taylor A."/>
            <person name="Grigoriev I.V."/>
            <person name="Nagy L.G."/>
            <person name="Martin F."/>
            <person name="Kauserud H."/>
        </authorList>
    </citation>
    <scope>NUCLEOTIDE SEQUENCE</scope>
    <source>
        <strain evidence="2">CBHHK188m</strain>
    </source>
</reference>
<evidence type="ECO:0000313" key="2">
    <source>
        <dbReference type="EMBL" id="KAJ7720120.1"/>
    </source>
</evidence>